<sequence>MSKKADNRLYNAERKAQAELIKRDLDRDRLITQLYQESYDRLQAQIDKFYLGYAGREGLTKQEAMKRASEFDVTKFAEKARKAVKEKDFSHKTNSWLRVYNLKMKVSRLELLKAELGLEINSLTSNLEEVFDKARRSEYLAEFKRQAGILGISSSGATKRLESILNADFYGQSFSSRVWGKTGLQPLLQRDVFASLNRIYTDMNGYQKEMKLLANKYGTSEYNAKRLIKTEIARINSDTDHAMLKDNGFTHMIFVAESGACDICKPLDNTAVPIDKVEKGVNMFPMHPNCRCSAYGHIEMKYKDGRSTLDEFEKWSESEDNIILEQTGENNKKSSSTRSITGEKQKLLSFEDDEIFEAQDTDDIDAFFNEQPKYKKWYNGLTEEEKHAIYSYTTSDYHDFNNIKRYGFDKALKLKKDFWLEEQGEADLEFALEEVRKTKNKIPILEKALSDFAPEKSFKAFRGTGSVSALGEDLGYMDLEVGQKLTLDKSFTSFSLDKNYATEFARDGDGANVLFEVTVKKGQKTGAYIAELADFNPEKEYLMKPNLKYNIISKTETDDGLLVYGLEVLENGS</sequence>
<proteinExistence type="predicted"/>
<dbReference type="NCBIfam" id="TIGR01641">
    <property type="entry name" value="phageSPP1_gp7"/>
    <property type="match status" value="1"/>
</dbReference>
<name>A0A8S5QZX4_9CAUD</name>
<evidence type="ECO:0000313" key="4">
    <source>
        <dbReference type="EMBL" id="DAE24377.1"/>
    </source>
</evidence>
<dbReference type="Pfam" id="PF04233">
    <property type="entry name" value="Phage_Mu_F"/>
    <property type="match status" value="1"/>
</dbReference>
<dbReference type="InterPro" id="IPR003540">
    <property type="entry name" value="ADP-ribosyltransferase"/>
</dbReference>
<dbReference type="InterPro" id="IPR006528">
    <property type="entry name" value="Phage_head_morphogenesis_dom"/>
</dbReference>
<reference evidence="4" key="1">
    <citation type="journal article" date="2021" name="Proc. Natl. Acad. Sci. U.S.A.">
        <title>A Catalog of Tens of Thousands of Viruses from Human Metagenomes Reveals Hidden Associations with Chronic Diseases.</title>
        <authorList>
            <person name="Tisza M.J."/>
            <person name="Buck C.B."/>
        </authorList>
    </citation>
    <scope>NUCLEOTIDE SEQUENCE</scope>
    <source>
        <strain evidence="4">CtOow3</strain>
    </source>
</reference>
<dbReference type="SUPFAM" id="SSF56399">
    <property type="entry name" value="ADP-ribosylation"/>
    <property type="match status" value="1"/>
</dbReference>
<feature type="domain" description="Phage head morphogenesis" evidence="3">
    <location>
        <begin position="211"/>
        <end position="294"/>
    </location>
</feature>
<feature type="coiled-coil region" evidence="1">
    <location>
        <begin position="421"/>
        <end position="448"/>
    </location>
</feature>
<evidence type="ECO:0000259" key="2">
    <source>
        <dbReference type="Pfam" id="PF03496"/>
    </source>
</evidence>
<dbReference type="EMBL" id="BK015773">
    <property type="protein sequence ID" value="DAE24377.1"/>
    <property type="molecule type" value="Genomic_DNA"/>
</dbReference>
<dbReference type="Pfam" id="PF03496">
    <property type="entry name" value="ADPrib_exo_Tox"/>
    <property type="match status" value="1"/>
</dbReference>
<organism evidence="4">
    <name type="scientific">Siphoviridae sp. ctOow3</name>
    <dbReference type="NCBI Taxonomy" id="2826315"/>
    <lineage>
        <taxon>Viruses</taxon>
        <taxon>Duplodnaviria</taxon>
        <taxon>Heunggongvirae</taxon>
        <taxon>Uroviricota</taxon>
        <taxon>Caudoviricetes</taxon>
    </lineage>
</organism>
<accession>A0A8S5QZX4</accession>
<protein>
    <submittedName>
        <fullName evidence="4">Minor capsid protein</fullName>
    </submittedName>
</protein>
<feature type="domain" description="ADP ribosyltransferase" evidence="2">
    <location>
        <begin position="373"/>
        <end position="555"/>
    </location>
</feature>
<dbReference type="GO" id="GO:0005576">
    <property type="term" value="C:extracellular region"/>
    <property type="evidence" value="ECO:0007669"/>
    <property type="project" value="InterPro"/>
</dbReference>
<dbReference type="Gene3D" id="3.90.176.10">
    <property type="entry name" value="Toxin ADP-ribosyltransferase, Chain A, domain 1"/>
    <property type="match status" value="1"/>
</dbReference>
<dbReference type="PROSITE" id="PS51996">
    <property type="entry name" value="TR_MART"/>
    <property type="match status" value="1"/>
</dbReference>
<keyword evidence="1" id="KW-0175">Coiled coil</keyword>
<evidence type="ECO:0000259" key="3">
    <source>
        <dbReference type="Pfam" id="PF04233"/>
    </source>
</evidence>
<evidence type="ECO:0000256" key="1">
    <source>
        <dbReference type="SAM" id="Coils"/>
    </source>
</evidence>